<dbReference type="RefSeq" id="WP_306760757.1">
    <property type="nucleotide sequence ID" value="NZ_CP118224.1"/>
</dbReference>
<dbReference type="KEGG" id="ope:PU634_10580"/>
<dbReference type="PANTHER" id="PTHR42646:SF2">
    <property type="entry name" value="5'-3' EXONUCLEASE FAMILY PROTEIN"/>
    <property type="match status" value="1"/>
</dbReference>
<dbReference type="SUPFAM" id="SSF88723">
    <property type="entry name" value="PIN domain-like"/>
    <property type="match status" value="1"/>
</dbReference>
<evidence type="ECO:0000256" key="2">
    <source>
        <dbReference type="ARBA" id="ARBA00022801"/>
    </source>
</evidence>
<dbReference type="Proteomes" id="UP001223802">
    <property type="component" value="Chromosome"/>
</dbReference>
<dbReference type="PANTHER" id="PTHR42646">
    <property type="entry name" value="FLAP ENDONUCLEASE XNI"/>
    <property type="match status" value="1"/>
</dbReference>
<dbReference type="GO" id="GO:0033567">
    <property type="term" value="P:DNA replication, Okazaki fragment processing"/>
    <property type="evidence" value="ECO:0007669"/>
    <property type="project" value="InterPro"/>
</dbReference>
<keyword evidence="2" id="KW-0378">Hydrolase</keyword>
<evidence type="ECO:0000259" key="3">
    <source>
        <dbReference type="SMART" id="SM00475"/>
    </source>
</evidence>
<evidence type="ECO:0000313" key="4">
    <source>
        <dbReference type="EMBL" id="WMC09562.1"/>
    </source>
</evidence>
<dbReference type="InterPro" id="IPR038969">
    <property type="entry name" value="FEN"/>
</dbReference>
<accession>A0AA50QAU8</accession>
<dbReference type="GO" id="GO:0003677">
    <property type="term" value="F:DNA binding"/>
    <property type="evidence" value="ECO:0007669"/>
    <property type="project" value="InterPro"/>
</dbReference>
<gene>
    <name evidence="4" type="ORF">PU634_10580</name>
</gene>
<dbReference type="GO" id="GO:0017108">
    <property type="term" value="F:5'-flap endonuclease activity"/>
    <property type="evidence" value="ECO:0007669"/>
    <property type="project" value="InterPro"/>
</dbReference>
<dbReference type="GO" id="GO:0008409">
    <property type="term" value="F:5'-3' exonuclease activity"/>
    <property type="evidence" value="ECO:0007669"/>
    <property type="project" value="InterPro"/>
</dbReference>
<dbReference type="InterPro" id="IPR029060">
    <property type="entry name" value="PIN-like_dom_sf"/>
</dbReference>
<evidence type="ECO:0000256" key="1">
    <source>
        <dbReference type="ARBA" id="ARBA00022722"/>
    </source>
</evidence>
<dbReference type="Pfam" id="PF02739">
    <property type="entry name" value="5_3_exonuc_N"/>
    <property type="match status" value="1"/>
</dbReference>
<dbReference type="EMBL" id="CP118224">
    <property type="protein sequence ID" value="WMC09562.1"/>
    <property type="molecule type" value="Genomic_DNA"/>
</dbReference>
<evidence type="ECO:0000313" key="5">
    <source>
        <dbReference type="Proteomes" id="UP001223802"/>
    </source>
</evidence>
<keyword evidence="5" id="KW-1185">Reference proteome</keyword>
<keyword evidence="1" id="KW-0540">Nuclease</keyword>
<name>A0AA50QAU8_9GAMM</name>
<proteinExistence type="predicted"/>
<protein>
    <recommendedName>
        <fullName evidence="3">5'-3' exonuclease domain-containing protein</fullName>
    </recommendedName>
</protein>
<dbReference type="InterPro" id="IPR020046">
    <property type="entry name" value="5-3_exonucl_a-hlix_arch_N"/>
</dbReference>
<reference evidence="4 5" key="1">
    <citation type="submission" date="2023-02" db="EMBL/GenBank/DDBJ databases">
        <title>Complete genome sequence of a novel bacterium Oceanimonas sp. NTOU-MSR1 isolated from marine coast sediment.</title>
        <authorList>
            <person name="Yang H.-T."/>
            <person name="Chen Y.-L."/>
            <person name="Ho Y.-N."/>
        </authorList>
    </citation>
    <scope>NUCLEOTIDE SEQUENCE [LARGE SCALE GENOMIC DNA]</scope>
    <source>
        <strain evidence="4 5">NTOU-MSR1</strain>
    </source>
</reference>
<organism evidence="4 5">
    <name type="scientific">Oceanimonas pelagia</name>
    <dbReference type="NCBI Taxonomy" id="3028314"/>
    <lineage>
        <taxon>Bacteria</taxon>
        <taxon>Pseudomonadati</taxon>
        <taxon>Pseudomonadota</taxon>
        <taxon>Gammaproteobacteria</taxon>
        <taxon>Aeromonadales</taxon>
        <taxon>Aeromonadaceae</taxon>
        <taxon>Oceanimonas</taxon>
    </lineage>
</organism>
<dbReference type="AlphaFoldDB" id="A0AA50QAU8"/>
<dbReference type="SMART" id="SM00475">
    <property type="entry name" value="53EXOc"/>
    <property type="match status" value="1"/>
</dbReference>
<dbReference type="InterPro" id="IPR002421">
    <property type="entry name" value="5-3_exonuclease"/>
</dbReference>
<dbReference type="Gene3D" id="3.40.50.1010">
    <property type="entry name" value="5'-nuclease"/>
    <property type="match status" value="1"/>
</dbReference>
<feature type="domain" description="5'-3' exonuclease" evidence="3">
    <location>
        <begin position="2"/>
        <end position="239"/>
    </location>
</feature>
<sequence length="263" mass="29832">MLKLIDGNNQLKRLFHAMGPGALETLFMEALTPPQGTRLIWVWDGKNANARRREQFPGYKRSDGHVADDFYHVTDLFKEVLTHSAAIQIEVEGYEADDVIATLAQGTEDQVVIQSTDQDYYQIESSRIRVLSEKERKMPAEDIRLFKTMVGDKSDCIPGMTRFGETAFKKLLPSERQVLKSYFRGNTDHTAEEVAQFLELKGKALENWLAEQDQLKTFWSIIGFYEVPLDLMSGAMKPGTPNLQAGTALLHKYMLTMPVPEVV</sequence>